<evidence type="ECO:0000313" key="2">
    <source>
        <dbReference type="EMBL" id="VTS24455.1"/>
    </source>
</evidence>
<organism evidence="2 3">
    <name type="scientific">Streptococcus pseudoporcinus</name>
    <dbReference type="NCBI Taxonomy" id="361101"/>
    <lineage>
        <taxon>Bacteria</taxon>
        <taxon>Bacillati</taxon>
        <taxon>Bacillota</taxon>
        <taxon>Bacilli</taxon>
        <taxon>Lactobacillales</taxon>
        <taxon>Streptococcaceae</taxon>
        <taxon>Streptococcus</taxon>
    </lineage>
</organism>
<accession>A0A4U9YDT0</accession>
<protein>
    <submittedName>
        <fullName evidence="2">Uncharacterized protein conserved in bacteria</fullName>
    </submittedName>
</protein>
<proteinExistence type="predicted"/>
<dbReference type="InterPro" id="IPR038732">
    <property type="entry name" value="HpyO/CreE_NAD-binding"/>
</dbReference>
<dbReference type="Pfam" id="PF13454">
    <property type="entry name" value="NAD_binding_9"/>
    <property type="match status" value="1"/>
</dbReference>
<evidence type="ECO:0000313" key="3">
    <source>
        <dbReference type="Proteomes" id="UP000304914"/>
    </source>
</evidence>
<sequence>MINSPIDDISFDYHNIWLTKKGEPTDQAYVARALYGQYLSERAENLLEKLPVTVIKDRVDDLHYFPQEKAMAAKHSG</sequence>
<evidence type="ECO:0000259" key="1">
    <source>
        <dbReference type="Pfam" id="PF13454"/>
    </source>
</evidence>
<name>A0A4U9YDT0_9STRE</name>
<gene>
    <name evidence="2" type="ORF">NCTC5385_01155</name>
</gene>
<reference evidence="2 3" key="1">
    <citation type="submission" date="2019-05" db="EMBL/GenBank/DDBJ databases">
        <authorList>
            <consortium name="Pathogen Informatics"/>
        </authorList>
    </citation>
    <scope>NUCLEOTIDE SEQUENCE [LARGE SCALE GENOMIC DNA]</scope>
    <source>
        <strain evidence="2 3">NCTC5385</strain>
    </source>
</reference>
<dbReference type="Proteomes" id="UP000304914">
    <property type="component" value="Chromosome"/>
</dbReference>
<feature type="domain" description="FAD-dependent urate hydroxylase HpyO/Asp monooxygenase CreE-like FAD/NAD(P)-binding" evidence="1">
    <location>
        <begin position="6"/>
        <end position="70"/>
    </location>
</feature>
<dbReference type="EMBL" id="LR594035">
    <property type="protein sequence ID" value="VTS24455.1"/>
    <property type="molecule type" value="Genomic_DNA"/>
</dbReference>
<dbReference type="AlphaFoldDB" id="A0A4U9YDT0"/>